<gene>
    <name evidence="2" type="ORF">MKZ38_009984</name>
</gene>
<reference evidence="2" key="1">
    <citation type="submission" date="2022-07" db="EMBL/GenBank/DDBJ databases">
        <title>Draft genome sequence of Zalerion maritima ATCC 34329, a (micro)plastics degrading marine fungus.</title>
        <authorList>
            <person name="Paco A."/>
            <person name="Goncalves M.F.M."/>
            <person name="Rocha-Santos T.A.P."/>
            <person name="Alves A."/>
        </authorList>
    </citation>
    <scope>NUCLEOTIDE SEQUENCE</scope>
    <source>
        <strain evidence="2">ATCC 34329</strain>
    </source>
</reference>
<feature type="region of interest" description="Disordered" evidence="1">
    <location>
        <begin position="1"/>
        <end position="71"/>
    </location>
</feature>
<feature type="compositionally biased region" description="Low complexity" evidence="1">
    <location>
        <begin position="35"/>
        <end position="67"/>
    </location>
</feature>
<evidence type="ECO:0000313" key="3">
    <source>
        <dbReference type="Proteomes" id="UP001201980"/>
    </source>
</evidence>
<dbReference type="Proteomes" id="UP001201980">
    <property type="component" value="Unassembled WGS sequence"/>
</dbReference>
<dbReference type="EMBL" id="JAKWBI020000082">
    <property type="protein sequence ID" value="KAJ2903407.1"/>
    <property type="molecule type" value="Genomic_DNA"/>
</dbReference>
<name>A0AAD5RUI8_9PEZI</name>
<accession>A0AAD5RUI8</accession>
<keyword evidence="3" id="KW-1185">Reference proteome</keyword>
<protein>
    <submittedName>
        <fullName evidence="2">Uncharacterized protein</fullName>
    </submittedName>
</protein>
<proteinExistence type="predicted"/>
<comment type="caution">
    <text evidence="2">The sequence shown here is derived from an EMBL/GenBank/DDBJ whole genome shotgun (WGS) entry which is preliminary data.</text>
</comment>
<organism evidence="2 3">
    <name type="scientific">Zalerion maritima</name>
    <dbReference type="NCBI Taxonomy" id="339359"/>
    <lineage>
        <taxon>Eukaryota</taxon>
        <taxon>Fungi</taxon>
        <taxon>Dikarya</taxon>
        <taxon>Ascomycota</taxon>
        <taxon>Pezizomycotina</taxon>
        <taxon>Sordariomycetes</taxon>
        <taxon>Lulworthiomycetidae</taxon>
        <taxon>Lulworthiales</taxon>
        <taxon>Lulworthiaceae</taxon>
        <taxon>Zalerion</taxon>
    </lineage>
</organism>
<evidence type="ECO:0000313" key="2">
    <source>
        <dbReference type="EMBL" id="KAJ2903407.1"/>
    </source>
</evidence>
<sequence>MNHQNPASSSFPSTKPHEMESYQDSSQPTAKPEEQANNANNPNLSPSSAAPSPSAPSPGQSQLPSQPMHSHPQWKLDYPLPFYDTSWLNQPWLYTDPTPRAFRWLWSPAVRSLLSSPEQGHSAFYADHHPEGQNYYFSAYFCTQHSEEAGFYDGCVAPMSLDMGLFDASPWADVPSYVLHLVLWFSDARERIPSSEELAERQDQEEREYRGRVYGLIKWWDELEEERQRREGRVG</sequence>
<dbReference type="AlphaFoldDB" id="A0AAD5RUI8"/>
<evidence type="ECO:0000256" key="1">
    <source>
        <dbReference type="SAM" id="MobiDB-lite"/>
    </source>
</evidence>
<feature type="compositionally biased region" description="Polar residues" evidence="1">
    <location>
        <begin position="1"/>
        <end position="13"/>
    </location>
</feature>